<keyword evidence="7 10" id="KW-0472">Membrane</keyword>
<evidence type="ECO:0000256" key="1">
    <source>
        <dbReference type="ARBA" id="ARBA00004117"/>
    </source>
</evidence>
<dbReference type="GO" id="GO:0009431">
    <property type="term" value="C:bacterial-type flagellum basal body, MS ring"/>
    <property type="evidence" value="ECO:0007669"/>
    <property type="project" value="InterPro"/>
</dbReference>
<keyword evidence="5 10" id="KW-0812">Transmembrane</keyword>
<comment type="caution">
    <text evidence="13">The sequence shown here is derived from an EMBL/GenBank/DDBJ whole genome shotgun (WGS) entry which is preliminary data.</text>
</comment>
<feature type="transmembrane region" description="Helical" evidence="10">
    <location>
        <begin position="446"/>
        <end position="466"/>
    </location>
</feature>
<dbReference type="Proteomes" id="UP000180098">
    <property type="component" value="Unassembled WGS sequence"/>
</dbReference>
<reference evidence="13 14" key="1">
    <citation type="submission" date="2016-10" db="EMBL/GenBank/DDBJ databases">
        <title>Draft genome sequences of four alkaliphilic bacteria belonging to the Anaerobacillus genus.</title>
        <authorList>
            <person name="Bassil N.M."/>
            <person name="Lloyd J.R."/>
        </authorList>
    </citation>
    <scope>NUCLEOTIDE SEQUENCE [LARGE SCALE GENOMIC DNA]</scope>
    <source>
        <strain evidence="13 14">DSM 15340</strain>
    </source>
</reference>
<dbReference type="Gene3D" id="3.30.300.30">
    <property type="match status" value="1"/>
</dbReference>
<evidence type="ECO:0000256" key="8">
    <source>
        <dbReference type="ARBA" id="ARBA00023143"/>
    </source>
</evidence>
<keyword evidence="13" id="KW-0282">Flagellum</keyword>
<comment type="similarity">
    <text evidence="3 9">Belongs to the FliF family.</text>
</comment>
<feature type="domain" description="Flagellar M-ring N-terminal" evidence="11">
    <location>
        <begin position="46"/>
        <end position="222"/>
    </location>
</feature>
<keyword evidence="8 9" id="KW-0975">Bacterial flagellum</keyword>
<dbReference type="InterPro" id="IPR045851">
    <property type="entry name" value="AMP-bd_C_sf"/>
</dbReference>
<feature type="domain" description="Flagellar M-ring C-terminal" evidence="12">
    <location>
        <begin position="258"/>
        <end position="400"/>
    </location>
</feature>
<dbReference type="InterPro" id="IPR000067">
    <property type="entry name" value="FlgMring_FliF"/>
</dbReference>
<evidence type="ECO:0000259" key="12">
    <source>
        <dbReference type="Pfam" id="PF08345"/>
    </source>
</evidence>
<dbReference type="EMBL" id="MLQQ01000042">
    <property type="protein sequence ID" value="OIJ09899.1"/>
    <property type="molecule type" value="Genomic_DNA"/>
</dbReference>
<keyword evidence="4" id="KW-1003">Cell membrane</keyword>
<dbReference type="GO" id="GO:0071973">
    <property type="term" value="P:bacterial-type flagellum-dependent cell motility"/>
    <property type="evidence" value="ECO:0007669"/>
    <property type="project" value="InterPro"/>
</dbReference>
<dbReference type="InterPro" id="IPR013556">
    <property type="entry name" value="Flag_M-ring_C"/>
</dbReference>
<proteinExistence type="inferred from homology"/>
<evidence type="ECO:0000256" key="7">
    <source>
        <dbReference type="ARBA" id="ARBA00023136"/>
    </source>
</evidence>
<dbReference type="PRINTS" id="PR01009">
    <property type="entry name" value="FLGMRINGFLIF"/>
</dbReference>
<evidence type="ECO:0000256" key="5">
    <source>
        <dbReference type="ARBA" id="ARBA00022692"/>
    </source>
</evidence>
<dbReference type="InterPro" id="IPR043427">
    <property type="entry name" value="YscJ/FliF"/>
</dbReference>
<dbReference type="GO" id="GO:0005886">
    <property type="term" value="C:plasma membrane"/>
    <property type="evidence" value="ECO:0007669"/>
    <property type="project" value="UniProtKB-SubCell"/>
</dbReference>
<accession>A0A1S2LBM0</accession>
<dbReference type="AlphaFoldDB" id="A0A1S2LBM0"/>
<protein>
    <recommendedName>
        <fullName evidence="9">Flagellar M-ring protein</fullName>
    </recommendedName>
</protein>
<dbReference type="PANTHER" id="PTHR30046:SF0">
    <property type="entry name" value="FLAGELLAR M-RING PROTEIN"/>
    <property type="match status" value="1"/>
</dbReference>
<evidence type="ECO:0000256" key="3">
    <source>
        <dbReference type="ARBA" id="ARBA00007971"/>
    </source>
</evidence>
<organism evidence="13 14">
    <name type="scientific">Anaerobacillus arseniciselenatis</name>
    <dbReference type="NCBI Taxonomy" id="85682"/>
    <lineage>
        <taxon>Bacteria</taxon>
        <taxon>Bacillati</taxon>
        <taxon>Bacillota</taxon>
        <taxon>Bacilli</taxon>
        <taxon>Bacillales</taxon>
        <taxon>Bacillaceae</taxon>
        <taxon>Anaerobacillus</taxon>
    </lineage>
</organism>
<sequence>MDEKLLLYKDKLIKYWTERTNVQKGMIVGSILLFIMLLIVVSMLGSRTSMVPLYSNLSFQETGEIKAQLDSRGISSEIADNGTTILVPETMVDSLKVELAAEGIPQSGSIDYTTFRDRMGFGMTDNEFNIMERAAMQTELANLIRNIEGVQHAQVMITLPEEDIWVSSSEQTASASVLLNIRPGYQLDQQQIRALYHLISKSVPKLPVDNIVIMNQMFEYLELQNENMIDSTLTVYEQQRTIQRDIERDIQRQVQQMLGTLVGRDKVLVSVTTDVDFTKENRAEDLVTPVDQENMSGLAVSIERITETYSGDEFQDGGIPGTGETDIPGYPGATGAGAGDYERVEERINNDVNRIRRDIVRSPYQVRDIGIQVMVEPPNPDDPNSLQPELIDDITQILSTIVRTSISKEVVDQLTPEQINDKVFVSAHSFDGKVVFDDVIDAETPIWYYIVGGLGLLIIFLIFLLLRKGKKEEVVEETAPTRVDYDIPDINEDQDSEEKARRRQLETMAKDKPDEFAKLVRTWLSED</sequence>
<evidence type="ECO:0000259" key="11">
    <source>
        <dbReference type="Pfam" id="PF01514"/>
    </source>
</evidence>
<gene>
    <name evidence="13" type="ORF">BKP35_15565</name>
</gene>
<comment type="function">
    <text evidence="9">The M ring may be actively involved in energy transduction.</text>
</comment>
<evidence type="ECO:0000256" key="4">
    <source>
        <dbReference type="ARBA" id="ARBA00022475"/>
    </source>
</evidence>
<evidence type="ECO:0000256" key="9">
    <source>
        <dbReference type="PIRNR" id="PIRNR004862"/>
    </source>
</evidence>
<evidence type="ECO:0000256" key="10">
    <source>
        <dbReference type="SAM" id="Phobius"/>
    </source>
</evidence>
<name>A0A1S2LBM0_9BACI</name>
<dbReference type="OrthoDB" id="9807026at2"/>
<dbReference type="PANTHER" id="PTHR30046">
    <property type="entry name" value="FLAGELLAR M-RING PROTEIN"/>
    <property type="match status" value="1"/>
</dbReference>
<dbReference type="RefSeq" id="WP_071314286.1">
    <property type="nucleotide sequence ID" value="NZ_MLQQ01000042.1"/>
</dbReference>
<dbReference type="PIRSF" id="PIRSF004862">
    <property type="entry name" value="FliF"/>
    <property type="match status" value="1"/>
</dbReference>
<keyword evidence="14" id="KW-1185">Reference proteome</keyword>
<dbReference type="InterPro" id="IPR006182">
    <property type="entry name" value="FliF_N_dom"/>
</dbReference>
<comment type="subcellular location">
    <subcellularLocation>
        <location evidence="1 9">Bacterial flagellum basal body</location>
    </subcellularLocation>
    <subcellularLocation>
        <location evidence="2">Cell membrane</location>
        <topology evidence="2">Multi-pass membrane protein</topology>
    </subcellularLocation>
</comment>
<feature type="transmembrane region" description="Helical" evidence="10">
    <location>
        <begin position="21"/>
        <end position="45"/>
    </location>
</feature>
<evidence type="ECO:0000256" key="2">
    <source>
        <dbReference type="ARBA" id="ARBA00004651"/>
    </source>
</evidence>
<evidence type="ECO:0000313" key="13">
    <source>
        <dbReference type="EMBL" id="OIJ09899.1"/>
    </source>
</evidence>
<dbReference type="Pfam" id="PF08345">
    <property type="entry name" value="YscJ_FliF_C"/>
    <property type="match status" value="1"/>
</dbReference>
<dbReference type="GO" id="GO:0003774">
    <property type="term" value="F:cytoskeletal motor activity"/>
    <property type="evidence" value="ECO:0007669"/>
    <property type="project" value="InterPro"/>
</dbReference>
<keyword evidence="13" id="KW-0966">Cell projection</keyword>
<keyword evidence="13" id="KW-0969">Cilium</keyword>
<evidence type="ECO:0000256" key="6">
    <source>
        <dbReference type="ARBA" id="ARBA00022989"/>
    </source>
</evidence>
<keyword evidence="6 10" id="KW-1133">Transmembrane helix</keyword>
<dbReference type="Pfam" id="PF01514">
    <property type="entry name" value="YscJ_FliF"/>
    <property type="match status" value="1"/>
</dbReference>
<dbReference type="NCBIfam" id="TIGR00206">
    <property type="entry name" value="fliF"/>
    <property type="match status" value="1"/>
</dbReference>
<evidence type="ECO:0000313" key="14">
    <source>
        <dbReference type="Proteomes" id="UP000180098"/>
    </source>
</evidence>